<dbReference type="AlphaFoldDB" id="A0A7N0UKN4"/>
<dbReference type="EnsemblPlants" id="Kaladp0071s0167.1.v1.1">
    <property type="protein sequence ID" value="Kaladp0071s0167.1.v1.1.CDS.1"/>
    <property type="gene ID" value="Kaladp0071s0167.v1.1"/>
</dbReference>
<dbReference type="Proteomes" id="UP000594263">
    <property type="component" value="Unplaced"/>
</dbReference>
<sequence length="119" mass="13188">MVVGVTASEARFRPADLSGSCRHRHPSRSMQALAPRLILWSTRRKTSRLCLLVCLVLTCMSRSLSHLSAPRDMCSSCKPLLLASSPLCWTGRLMVQGLVNQGQELLDFKRPSDPLVVLL</sequence>
<dbReference type="Gramene" id="Kaladp0071s0167.1.v1.1">
    <property type="protein sequence ID" value="Kaladp0071s0167.1.v1.1.CDS.1"/>
    <property type="gene ID" value="Kaladp0071s0167.v1.1"/>
</dbReference>
<organism evidence="1 2">
    <name type="scientific">Kalanchoe fedtschenkoi</name>
    <name type="common">Lavender scallops</name>
    <name type="synonym">South American air plant</name>
    <dbReference type="NCBI Taxonomy" id="63787"/>
    <lineage>
        <taxon>Eukaryota</taxon>
        <taxon>Viridiplantae</taxon>
        <taxon>Streptophyta</taxon>
        <taxon>Embryophyta</taxon>
        <taxon>Tracheophyta</taxon>
        <taxon>Spermatophyta</taxon>
        <taxon>Magnoliopsida</taxon>
        <taxon>eudicotyledons</taxon>
        <taxon>Gunneridae</taxon>
        <taxon>Pentapetalae</taxon>
        <taxon>Saxifragales</taxon>
        <taxon>Crassulaceae</taxon>
        <taxon>Kalanchoe</taxon>
    </lineage>
</organism>
<proteinExistence type="predicted"/>
<reference evidence="1" key="1">
    <citation type="submission" date="2021-01" db="UniProtKB">
        <authorList>
            <consortium name="EnsemblPlants"/>
        </authorList>
    </citation>
    <scope>IDENTIFICATION</scope>
</reference>
<keyword evidence="2" id="KW-1185">Reference proteome</keyword>
<name>A0A7N0UKN4_KALFE</name>
<protein>
    <submittedName>
        <fullName evidence="1">Uncharacterized protein</fullName>
    </submittedName>
</protein>
<accession>A0A7N0UKN4</accession>
<evidence type="ECO:0000313" key="1">
    <source>
        <dbReference type="EnsemblPlants" id="Kaladp0071s0167.1.v1.1.CDS.1"/>
    </source>
</evidence>
<evidence type="ECO:0000313" key="2">
    <source>
        <dbReference type="Proteomes" id="UP000594263"/>
    </source>
</evidence>